<dbReference type="STRING" id="35608.A0A2U1P8H5"/>
<dbReference type="AlphaFoldDB" id="A0A2U1P8H5"/>
<dbReference type="GO" id="GO:0042910">
    <property type="term" value="F:xenobiotic transmembrane transporter activity"/>
    <property type="evidence" value="ECO:0007669"/>
    <property type="project" value="InterPro"/>
</dbReference>
<dbReference type="GO" id="GO:0016020">
    <property type="term" value="C:membrane"/>
    <property type="evidence" value="ECO:0007669"/>
    <property type="project" value="InterPro"/>
</dbReference>
<evidence type="ECO:0000256" key="1">
    <source>
        <dbReference type="ARBA" id="ARBA00010199"/>
    </source>
</evidence>
<evidence type="ECO:0000313" key="3">
    <source>
        <dbReference type="Proteomes" id="UP000245207"/>
    </source>
</evidence>
<dbReference type="Proteomes" id="UP000245207">
    <property type="component" value="Unassembled WGS sequence"/>
</dbReference>
<protein>
    <submittedName>
        <fullName evidence="2">Multi antimicrobial extrusion protein</fullName>
    </submittedName>
</protein>
<dbReference type="Pfam" id="PF01554">
    <property type="entry name" value="MatE"/>
    <property type="match status" value="1"/>
</dbReference>
<dbReference type="OrthoDB" id="2126698at2759"/>
<accession>A0A2U1P8H5</accession>
<dbReference type="InterPro" id="IPR002528">
    <property type="entry name" value="MATE_fam"/>
</dbReference>
<dbReference type="GO" id="GO:0015297">
    <property type="term" value="F:antiporter activity"/>
    <property type="evidence" value="ECO:0007669"/>
    <property type="project" value="InterPro"/>
</dbReference>
<name>A0A2U1P8H5_ARTAN</name>
<dbReference type="PANTHER" id="PTHR11206">
    <property type="entry name" value="MULTIDRUG RESISTANCE PROTEIN"/>
    <property type="match status" value="1"/>
</dbReference>
<reference evidence="2 3" key="1">
    <citation type="journal article" date="2018" name="Mol. Plant">
        <title>The genome of Artemisia annua provides insight into the evolution of Asteraceae family and artemisinin biosynthesis.</title>
        <authorList>
            <person name="Shen Q."/>
            <person name="Zhang L."/>
            <person name="Liao Z."/>
            <person name="Wang S."/>
            <person name="Yan T."/>
            <person name="Shi P."/>
            <person name="Liu M."/>
            <person name="Fu X."/>
            <person name="Pan Q."/>
            <person name="Wang Y."/>
            <person name="Lv Z."/>
            <person name="Lu X."/>
            <person name="Zhang F."/>
            <person name="Jiang W."/>
            <person name="Ma Y."/>
            <person name="Chen M."/>
            <person name="Hao X."/>
            <person name="Li L."/>
            <person name="Tang Y."/>
            <person name="Lv G."/>
            <person name="Zhou Y."/>
            <person name="Sun X."/>
            <person name="Brodelius P.E."/>
            <person name="Rose J.K.C."/>
            <person name="Tang K."/>
        </authorList>
    </citation>
    <scope>NUCLEOTIDE SEQUENCE [LARGE SCALE GENOMIC DNA]</scope>
    <source>
        <strain evidence="3">cv. Huhao1</strain>
        <tissue evidence="2">Leaf</tissue>
    </source>
</reference>
<sequence>MQANTHELVQGCTNAHDYKMCPWETVTGKQRNCLSNGRRWIRQYNGELKGANEDVGKIAMAVFPCYVTKEDEEAVVDLFAADIQKCLSNHKQSHDAVDILNFHVIEEKGFSIIWAFTGKFFEYFGQDLDISKEAGNFACWLIPNIFPYGLLQCQIIFLQTQNNVKSLMLSTGFASLLHVICCWTS</sequence>
<organism evidence="2 3">
    <name type="scientific">Artemisia annua</name>
    <name type="common">Sweet wormwood</name>
    <dbReference type="NCBI Taxonomy" id="35608"/>
    <lineage>
        <taxon>Eukaryota</taxon>
        <taxon>Viridiplantae</taxon>
        <taxon>Streptophyta</taxon>
        <taxon>Embryophyta</taxon>
        <taxon>Tracheophyta</taxon>
        <taxon>Spermatophyta</taxon>
        <taxon>Magnoliopsida</taxon>
        <taxon>eudicotyledons</taxon>
        <taxon>Gunneridae</taxon>
        <taxon>Pentapetalae</taxon>
        <taxon>asterids</taxon>
        <taxon>campanulids</taxon>
        <taxon>Asterales</taxon>
        <taxon>Asteraceae</taxon>
        <taxon>Asteroideae</taxon>
        <taxon>Anthemideae</taxon>
        <taxon>Artemisiinae</taxon>
        <taxon>Artemisia</taxon>
    </lineage>
</organism>
<gene>
    <name evidence="2" type="ORF">CTI12_AA182850</name>
</gene>
<keyword evidence="3" id="KW-1185">Reference proteome</keyword>
<comment type="caution">
    <text evidence="2">The sequence shown here is derived from an EMBL/GenBank/DDBJ whole genome shotgun (WGS) entry which is preliminary data.</text>
</comment>
<comment type="similarity">
    <text evidence="1">Belongs to the multi antimicrobial extrusion (MATE) (TC 2.A.66.1) family.</text>
</comment>
<proteinExistence type="inferred from homology"/>
<dbReference type="EMBL" id="PKPP01001517">
    <property type="protein sequence ID" value="PWA82037.1"/>
    <property type="molecule type" value="Genomic_DNA"/>
</dbReference>
<evidence type="ECO:0000313" key="2">
    <source>
        <dbReference type="EMBL" id="PWA82037.1"/>
    </source>
</evidence>